<keyword evidence="1" id="KW-0732">Signal</keyword>
<protein>
    <recommendedName>
        <fullName evidence="4">SnoaL-like protein</fullName>
    </recommendedName>
</protein>
<name>A0A366HU68_9BACT</name>
<evidence type="ECO:0000313" key="3">
    <source>
        <dbReference type="Proteomes" id="UP000253426"/>
    </source>
</evidence>
<accession>A0A366HU68</accession>
<dbReference type="Proteomes" id="UP000253426">
    <property type="component" value="Unassembled WGS sequence"/>
</dbReference>
<dbReference type="EMBL" id="QNRR01000002">
    <property type="protein sequence ID" value="RBP46247.1"/>
    <property type="molecule type" value="Genomic_DNA"/>
</dbReference>
<keyword evidence="3" id="KW-1185">Reference proteome</keyword>
<gene>
    <name evidence="2" type="ORF">DES53_102634</name>
</gene>
<proteinExistence type="predicted"/>
<evidence type="ECO:0008006" key="4">
    <source>
        <dbReference type="Google" id="ProtNLM"/>
    </source>
</evidence>
<sequence>MNRTAFLKTLAGGAVALPTVALANPTAETAIYDLLDAVLGAQFSHDFQQLSSLMHPASLRMFRKHLSACYDRLLHDFSKEQIAAVSGLALHPKDLTAPDAEIFASACYHAIARHPDFVGDPQLLPLRIHGSIFDDDRFAHVLYSYKGSIHTERTDYQYVAPNLLSVKRDKDQWQVYSCILAGSVTQCWRRDLAKDSRDDWDAQDTP</sequence>
<feature type="signal peptide" evidence="1">
    <location>
        <begin position="1"/>
        <end position="23"/>
    </location>
</feature>
<organism evidence="2 3">
    <name type="scientific">Roseimicrobium gellanilyticum</name>
    <dbReference type="NCBI Taxonomy" id="748857"/>
    <lineage>
        <taxon>Bacteria</taxon>
        <taxon>Pseudomonadati</taxon>
        <taxon>Verrucomicrobiota</taxon>
        <taxon>Verrucomicrobiia</taxon>
        <taxon>Verrucomicrobiales</taxon>
        <taxon>Verrucomicrobiaceae</taxon>
        <taxon>Roseimicrobium</taxon>
    </lineage>
</organism>
<dbReference type="RefSeq" id="WP_113957776.1">
    <property type="nucleotide sequence ID" value="NZ_QNRR01000002.1"/>
</dbReference>
<feature type="chain" id="PRO_5016595370" description="SnoaL-like protein" evidence="1">
    <location>
        <begin position="24"/>
        <end position="206"/>
    </location>
</feature>
<dbReference type="AlphaFoldDB" id="A0A366HU68"/>
<comment type="caution">
    <text evidence="2">The sequence shown here is derived from an EMBL/GenBank/DDBJ whole genome shotgun (WGS) entry which is preliminary data.</text>
</comment>
<evidence type="ECO:0000256" key="1">
    <source>
        <dbReference type="SAM" id="SignalP"/>
    </source>
</evidence>
<reference evidence="2 3" key="1">
    <citation type="submission" date="2018-06" db="EMBL/GenBank/DDBJ databases">
        <title>Genomic Encyclopedia of Type Strains, Phase IV (KMG-IV): sequencing the most valuable type-strain genomes for metagenomic binning, comparative biology and taxonomic classification.</title>
        <authorList>
            <person name="Goeker M."/>
        </authorList>
    </citation>
    <scope>NUCLEOTIDE SEQUENCE [LARGE SCALE GENOMIC DNA]</scope>
    <source>
        <strain evidence="2 3">DSM 25532</strain>
    </source>
</reference>
<evidence type="ECO:0000313" key="2">
    <source>
        <dbReference type="EMBL" id="RBP46247.1"/>
    </source>
</evidence>